<dbReference type="EMBL" id="HBHR01009320">
    <property type="protein sequence ID" value="CAD9861963.1"/>
    <property type="molecule type" value="Transcribed_RNA"/>
</dbReference>
<sequence length="172" mass="20020">MDRYLWRASHPLRVHSKRQIKKLFKVSYKKFAEKRKALKAAGLWNQESKPSLPETKTLEQRMQELTYKPFYKPETTLANGWTPRPPQDVLPKDIPFQVTRTVKGGWLPVYSDRRYSQGKYYTIVRRIQGDTDVLQSELSTLCGAPVVKKQGRLELEGKHTTAIRNWLASIGF</sequence>
<evidence type="ECO:0000256" key="5">
    <source>
        <dbReference type="ARBA" id="ARBA00023274"/>
    </source>
</evidence>
<dbReference type="PANTHER" id="PTHR13477:SF0">
    <property type="entry name" value="LARGE RIBOSOMAL SUBUNIT PROTEIN ML49"/>
    <property type="match status" value="1"/>
</dbReference>
<evidence type="ECO:0000256" key="1">
    <source>
        <dbReference type="ARBA" id="ARBA00004173"/>
    </source>
</evidence>
<gene>
    <name evidence="7" type="ORF">FJAP1339_LOCUS4488</name>
</gene>
<comment type="subcellular location">
    <subcellularLocation>
        <location evidence="1">Mitochondrion</location>
    </subcellularLocation>
</comment>
<dbReference type="GO" id="GO:0003735">
    <property type="term" value="F:structural constituent of ribosome"/>
    <property type="evidence" value="ECO:0007669"/>
    <property type="project" value="InterPro"/>
</dbReference>
<organism evidence="7">
    <name type="scientific">Fibrocapsa japonica</name>
    <dbReference type="NCBI Taxonomy" id="94617"/>
    <lineage>
        <taxon>Eukaryota</taxon>
        <taxon>Sar</taxon>
        <taxon>Stramenopiles</taxon>
        <taxon>Ochrophyta</taxon>
        <taxon>Raphidophyceae</taxon>
        <taxon>Chattonellales</taxon>
        <taxon>Chattonellaceae</taxon>
        <taxon>Fibrocapsa</taxon>
    </lineage>
</organism>
<evidence type="ECO:0000256" key="2">
    <source>
        <dbReference type="ARBA" id="ARBA00005677"/>
    </source>
</evidence>
<dbReference type="PANTHER" id="PTHR13477">
    <property type="entry name" value="MITOCHONDRIAL 39S RIBOSOMAL PROTEIN L49"/>
    <property type="match status" value="1"/>
</dbReference>
<dbReference type="InterPro" id="IPR007740">
    <property type="entry name" value="Ribosomal_mL49"/>
</dbReference>
<evidence type="ECO:0000256" key="6">
    <source>
        <dbReference type="ARBA" id="ARBA00035191"/>
    </source>
</evidence>
<comment type="similarity">
    <text evidence="2">Belongs to the mitochondrion-specific ribosomal protein mL49 family.</text>
</comment>
<reference evidence="7" key="1">
    <citation type="submission" date="2021-01" db="EMBL/GenBank/DDBJ databases">
        <authorList>
            <person name="Corre E."/>
            <person name="Pelletier E."/>
            <person name="Niang G."/>
            <person name="Scheremetjew M."/>
            <person name="Finn R."/>
            <person name="Kale V."/>
            <person name="Holt S."/>
            <person name="Cochrane G."/>
            <person name="Meng A."/>
            <person name="Brown T."/>
            <person name="Cohen L."/>
        </authorList>
    </citation>
    <scope>NUCLEOTIDE SEQUENCE</scope>
    <source>
        <strain evidence="7">CCMP1661</strain>
    </source>
</reference>
<proteinExistence type="inferred from homology"/>
<protein>
    <recommendedName>
        <fullName evidence="6">Large ribosomal subunit protein mL49</fullName>
    </recommendedName>
</protein>
<evidence type="ECO:0000256" key="3">
    <source>
        <dbReference type="ARBA" id="ARBA00022980"/>
    </source>
</evidence>
<dbReference type="GO" id="GO:0005762">
    <property type="term" value="C:mitochondrial large ribosomal subunit"/>
    <property type="evidence" value="ECO:0007669"/>
    <property type="project" value="TreeGrafter"/>
</dbReference>
<evidence type="ECO:0000256" key="4">
    <source>
        <dbReference type="ARBA" id="ARBA00023128"/>
    </source>
</evidence>
<dbReference type="Pfam" id="PF05046">
    <property type="entry name" value="Img2"/>
    <property type="match status" value="1"/>
</dbReference>
<dbReference type="GO" id="GO:0006412">
    <property type="term" value="P:translation"/>
    <property type="evidence" value="ECO:0007669"/>
    <property type="project" value="InterPro"/>
</dbReference>
<evidence type="ECO:0000313" key="7">
    <source>
        <dbReference type="EMBL" id="CAD9861963.1"/>
    </source>
</evidence>
<accession>A0A7S2V0G5</accession>
<keyword evidence="3" id="KW-0689">Ribosomal protein</keyword>
<name>A0A7S2V0G5_9STRA</name>
<keyword evidence="4" id="KW-0496">Mitochondrion</keyword>
<dbReference type="AlphaFoldDB" id="A0A7S2V0G5"/>
<keyword evidence="5" id="KW-0687">Ribonucleoprotein</keyword>
<dbReference type="Gene3D" id="3.30.780.10">
    <property type="entry name" value="SUI1-like domain"/>
    <property type="match status" value="1"/>
</dbReference>